<sequence>MPASRTRSRTTSASSPAATDQDRSAGPQTLRAAVLLLCADGRVPR</sequence>
<dbReference type="Proteomes" id="UP001589575">
    <property type="component" value="Unassembled WGS sequence"/>
</dbReference>
<organism evidence="2 3">
    <name type="scientific">Citricoccus parietis</name>
    <dbReference type="NCBI Taxonomy" id="592307"/>
    <lineage>
        <taxon>Bacteria</taxon>
        <taxon>Bacillati</taxon>
        <taxon>Actinomycetota</taxon>
        <taxon>Actinomycetes</taxon>
        <taxon>Micrococcales</taxon>
        <taxon>Micrococcaceae</taxon>
        <taxon>Citricoccus</taxon>
    </lineage>
</organism>
<comment type="caution">
    <text evidence="2">The sequence shown here is derived from an EMBL/GenBank/DDBJ whole genome shotgun (WGS) entry which is preliminary data.</text>
</comment>
<protein>
    <submittedName>
        <fullName evidence="2">Uncharacterized protein</fullName>
    </submittedName>
</protein>
<gene>
    <name evidence="2" type="ORF">ACFFX0_24605</name>
</gene>
<keyword evidence="3" id="KW-1185">Reference proteome</keyword>
<evidence type="ECO:0000313" key="2">
    <source>
        <dbReference type="EMBL" id="MFB9074203.1"/>
    </source>
</evidence>
<feature type="region of interest" description="Disordered" evidence="1">
    <location>
        <begin position="1"/>
        <end position="28"/>
    </location>
</feature>
<evidence type="ECO:0000256" key="1">
    <source>
        <dbReference type="SAM" id="MobiDB-lite"/>
    </source>
</evidence>
<feature type="compositionally biased region" description="Low complexity" evidence="1">
    <location>
        <begin position="1"/>
        <end position="19"/>
    </location>
</feature>
<name>A0ABV5G703_9MICC</name>
<evidence type="ECO:0000313" key="3">
    <source>
        <dbReference type="Proteomes" id="UP001589575"/>
    </source>
</evidence>
<dbReference type="EMBL" id="JBHMFI010000002">
    <property type="protein sequence ID" value="MFB9074203.1"/>
    <property type="molecule type" value="Genomic_DNA"/>
</dbReference>
<proteinExistence type="predicted"/>
<accession>A0ABV5G703</accession>
<reference evidence="2 3" key="1">
    <citation type="submission" date="2024-09" db="EMBL/GenBank/DDBJ databases">
        <authorList>
            <person name="Sun Q."/>
            <person name="Mori K."/>
        </authorList>
    </citation>
    <scope>NUCLEOTIDE SEQUENCE [LARGE SCALE GENOMIC DNA]</scope>
    <source>
        <strain evidence="2 3">CCM 7609</strain>
    </source>
</reference>